<reference evidence="1 2" key="1">
    <citation type="journal article" date="2010" name="Stand. Genomic Sci.">
        <title>Complete genome sequence of Haliangium ochraceum type strain (SMP-2).</title>
        <authorList>
            <consortium name="US DOE Joint Genome Institute (JGI-PGF)"/>
            <person name="Ivanova N."/>
            <person name="Daum C."/>
            <person name="Lang E."/>
            <person name="Abt B."/>
            <person name="Kopitz M."/>
            <person name="Saunders E."/>
            <person name="Lapidus A."/>
            <person name="Lucas S."/>
            <person name="Glavina Del Rio T."/>
            <person name="Nolan M."/>
            <person name="Tice H."/>
            <person name="Copeland A."/>
            <person name="Cheng J.F."/>
            <person name="Chen F."/>
            <person name="Bruce D."/>
            <person name="Goodwin L."/>
            <person name="Pitluck S."/>
            <person name="Mavromatis K."/>
            <person name="Pati A."/>
            <person name="Mikhailova N."/>
            <person name="Chen A."/>
            <person name="Palaniappan K."/>
            <person name="Land M."/>
            <person name="Hauser L."/>
            <person name="Chang Y.J."/>
            <person name="Jeffries C.D."/>
            <person name="Detter J.C."/>
            <person name="Brettin T."/>
            <person name="Rohde M."/>
            <person name="Goker M."/>
            <person name="Bristow J."/>
            <person name="Markowitz V."/>
            <person name="Eisen J.A."/>
            <person name="Hugenholtz P."/>
            <person name="Kyrpides N.C."/>
            <person name="Klenk H.P."/>
        </authorList>
    </citation>
    <scope>NUCLEOTIDE SEQUENCE [LARGE SCALE GENOMIC DNA]</scope>
    <source>
        <strain evidence="2">DSM 14365 / CIP 107738 / JCM 11303 / AJ 13395 / SMP-2</strain>
    </source>
</reference>
<name>D0LMV7_HALO1</name>
<evidence type="ECO:0000313" key="2">
    <source>
        <dbReference type="Proteomes" id="UP000001880"/>
    </source>
</evidence>
<dbReference type="OrthoDB" id="9429413at2"/>
<dbReference type="KEGG" id="hoh:Hoch_0698"/>
<keyword evidence="2" id="KW-1185">Reference proteome</keyword>
<evidence type="ECO:0000313" key="1">
    <source>
        <dbReference type="EMBL" id="ACY13328.1"/>
    </source>
</evidence>
<dbReference type="Proteomes" id="UP000001880">
    <property type="component" value="Chromosome"/>
</dbReference>
<dbReference type="RefSeq" id="WP_012825955.1">
    <property type="nucleotide sequence ID" value="NC_013440.1"/>
</dbReference>
<dbReference type="HOGENOM" id="CLU_952388_0_0_7"/>
<dbReference type="EMBL" id="CP001804">
    <property type="protein sequence ID" value="ACY13328.1"/>
    <property type="molecule type" value="Genomic_DNA"/>
</dbReference>
<proteinExistence type="predicted"/>
<organism evidence="1 2">
    <name type="scientific">Haliangium ochraceum (strain DSM 14365 / JCM 11303 / SMP-2)</name>
    <dbReference type="NCBI Taxonomy" id="502025"/>
    <lineage>
        <taxon>Bacteria</taxon>
        <taxon>Pseudomonadati</taxon>
        <taxon>Myxococcota</taxon>
        <taxon>Polyangia</taxon>
        <taxon>Haliangiales</taxon>
        <taxon>Kofleriaceae</taxon>
        <taxon>Haliangium</taxon>
    </lineage>
</organism>
<accession>D0LMV7</accession>
<sequence length="292" mass="31725">MKNQHPLWELGNNIRAFLEGYLNSNNNNDQAEIVDGSPARKSPFPKAGIDAFLSHFVLTLELQKGGLAGQIINLTLPAAIQIVSRSDAAPHKGGAIEHTAHFPLPKGCSLANKFSDRDLLDSPPNFFQAGKETVWLQILDLDARANTEYGPIRIILGETFKREYPEIFQPSFGAAQSIGPSGFPARLFFSPNAVIETPLGAFKTRPKALVADTVSRFPPVGGSPRLQHPVALDNVELLRKRGLEHVEAEQPDARILALAHPIDADIPSGSITPDEIFQKISANTLRGKPPGK</sequence>
<gene>
    <name evidence="1" type="ordered locus">Hoch_0698</name>
</gene>
<protein>
    <submittedName>
        <fullName evidence="1">Uncharacterized protein</fullName>
    </submittedName>
</protein>
<dbReference type="AlphaFoldDB" id="D0LMV7"/>